<keyword evidence="2 5" id="KW-0238">DNA-binding</keyword>
<dbReference type="AlphaFoldDB" id="A0A4V2W3A5"/>
<evidence type="ECO:0000256" key="2">
    <source>
        <dbReference type="ARBA" id="ARBA00023125"/>
    </source>
</evidence>
<evidence type="ECO:0000313" key="6">
    <source>
        <dbReference type="Proteomes" id="UP000295515"/>
    </source>
</evidence>
<keyword evidence="3" id="KW-0804">Transcription</keyword>
<dbReference type="PRINTS" id="PR00032">
    <property type="entry name" value="HTHARAC"/>
</dbReference>
<dbReference type="GO" id="GO:0003700">
    <property type="term" value="F:DNA-binding transcription factor activity"/>
    <property type="evidence" value="ECO:0007669"/>
    <property type="project" value="InterPro"/>
</dbReference>
<dbReference type="PANTHER" id="PTHR43280">
    <property type="entry name" value="ARAC-FAMILY TRANSCRIPTIONAL REGULATOR"/>
    <property type="match status" value="1"/>
</dbReference>
<dbReference type="GO" id="GO:0043565">
    <property type="term" value="F:sequence-specific DNA binding"/>
    <property type="evidence" value="ECO:0007669"/>
    <property type="project" value="InterPro"/>
</dbReference>
<accession>A0A4V2W3A5</accession>
<dbReference type="SUPFAM" id="SSF51182">
    <property type="entry name" value="RmlC-like cupins"/>
    <property type="match status" value="1"/>
</dbReference>
<sequence length="272" mass="32593">MNYELEVVDIPNNQSARVYHLYLPTYHYMKQHFHHNVELVYVIKGGFIAHVGKNEYIVHSDDLFLVNTNEVHYFEMLEESEMITVLLSYETLRSYENDIDKIYFDLNKATKKHDELKEKIMKMDAYRKSSQSYKQIKVQEYLASISYLLLHDFQCQRQESIFSSQQLEKIQPILDYIENHYHEDLTIDRLSTIFHYSPSYLCRYFKKMCDMSLFQYIKLIRLNHAFIDVCQTHDRISDIALKHGFADSKAFIKAFKEKYKQTPQAYRKAIGQ</sequence>
<evidence type="ECO:0000256" key="1">
    <source>
        <dbReference type="ARBA" id="ARBA00023015"/>
    </source>
</evidence>
<gene>
    <name evidence="5" type="ORF">EDD60_13311</name>
</gene>
<dbReference type="InterPro" id="IPR018060">
    <property type="entry name" value="HTH_AraC"/>
</dbReference>
<dbReference type="Pfam" id="PF12833">
    <property type="entry name" value="HTH_18"/>
    <property type="match status" value="1"/>
</dbReference>
<dbReference type="SMART" id="SM00342">
    <property type="entry name" value="HTH_ARAC"/>
    <property type="match status" value="1"/>
</dbReference>
<name>A0A4V2W3A5_9FIRM</name>
<evidence type="ECO:0000259" key="4">
    <source>
        <dbReference type="PROSITE" id="PS01124"/>
    </source>
</evidence>
<keyword evidence="1" id="KW-0805">Transcription regulation</keyword>
<dbReference type="InterPro" id="IPR009057">
    <property type="entry name" value="Homeodomain-like_sf"/>
</dbReference>
<comment type="caution">
    <text evidence="5">The sequence shown here is derived from an EMBL/GenBank/DDBJ whole genome shotgun (WGS) entry which is preliminary data.</text>
</comment>
<dbReference type="Proteomes" id="UP000295515">
    <property type="component" value="Unassembled WGS sequence"/>
</dbReference>
<dbReference type="InterPro" id="IPR013096">
    <property type="entry name" value="Cupin_2"/>
</dbReference>
<dbReference type="EMBL" id="SMCQ01000033">
    <property type="protein sequence ID" value="TCV91229.1"/>
    <property type="molecule type" value="Genomic_DNA"/>
</dbReference>
<dbReference type="InterPro" id="IPR011051">
    <property type="entry name" value="RmlC_Cupin_sf"/>
</dbReference>
<evidence type="ECO:0000313" key="5">
    <source>
        <dbReference type="EMBL" id="TCV91229.1"/>
    </source>
</evidence>
<proteinExistence type="predicted"/>
<reference evidence="5 6" key="1">
    <citation type="submission" date="2019-03" db="EMBL/GenBank/DDBJ databases">
        <title>Genomic Encyclopedia of Type Strains, Phase IV (KMG-IV): sequencing the most valuable type-strain genomes for metagenomic binning, comparative biology and taxonomic classification.</title>
        <authorList>
            <person name="Goeker M."/>
        </authorList>
    </citation>
    <scope>NUCLEOTIDE SEQUENCE [LARGE SCALE GENOMIC DNA]</scope>
    <source>
        <strain evidence="5 6">DSM 29487</strain>
    </source>
</reference>
<dbReference type="RefSeq" id="WP_066450542.1">
    <property type="nucleotide sequence ID" value="NZ_JANKBF010000028.1"/>
</dbReference>
<organism evidence="5 6">
    <name type="scientific">Longibaculum muris</name>
    <dbReference type="NCBI Taxonomy" id="1796628"/>
    <lineage>
        <taxon>Bacteria</taxon>
        <taxon>Bacillati</taxon>
        <taxon>Bacillota</taxon>
        <taxon>Erysipelotrichia</taxon>
        <taxon>Erysipelotrichales</taxon>
        <taxon>Coprobacillaceae</taxon>
        <taxon>Longibaculum</taxon>
    </lineage>
</organism>
<feature type="domain" description="HTH araC/xylS-type" evidence="4">
    <location>
        <begin position="171"/>
        <end position="269"/>
    </location>
</feature>
<keyword evidence="6" id="KW-1185">Reference proteome</keyword>
<dbReference type="PANTHER" id="PTHR43280:SF28">
    <property type="entry name" value="HTH-TYPE TRANSCRIPTIONAL ACTIVATOR RHAS"/>
    <property type="match status" value="1"/>
</dbReference>
<dbReference type="PROSITE" id="PS01124">
    <property type="entry name" value="HTH_ARAC_FAMILY_2"/>
    <property type="match status" value="1"/>
</dbReference>
<dbReference type="InterPro" id="IPR020449">
    <property type="entry name" value="Tscrpt_reg_AraC-type_HTH"/>
</dbReference>
<protein>
    <submittedName>
        <fullName evidence="5">AraC-like DNA-binding protein</fullName>
    </submittedName>
</protein>
<dbReference type="Pfam" id="PF07883">
    <property type="entry name" value="Cupin_2"/>
    <property type="match status" value="1"/>
</dbReference>
<evidence type="ECO:0000256" key="3">
    <source>
        <dbReference type="ARBA" id="ARBA00023163"/>
    </source>
</evidence>
<dbReference type="InterPro" id="IPR014710">
    <property type="entry name" value="RmlC-like_jellyroll"/>
</dbReference>
<dbReference type="Gene3D" id="2.60.120.10">
    <property type="entry name" value="Jelly Rolls"/>
    <property type="match status" value="1"/>
</dbReference>
<dbReference type="Gene3D" id="1.10.10.60">
    <property type="entry name" value="Homeodomain-like"/>
    <property type="match status" value="2"/>
</dbReference>
<dbReference type="SUPFAM" id="SSF46689">
    <property type="entry name" value="Homeodomain-like"/>
    <property type="match status" value="2"/>
</dbReference>
<dbReference type="GeneID" id="98916730"/>